<comment type="caution">
    <text evidence="2">The sequence shown here is derived from an EMBL/GenBank/DDBJ whole genome shotgun (WGS) entry which is preliminary data.</text>
</comment>
<accession>A0AA38LGY8</accession>
<evidence type="ECO:0000256" key="1">
    <source>
        <dbReference type="SAM" id="MobiDB-lite"/>
    </source>
</evidence>
<reference evidence="2 3" key="1">
    <citation type="journal article" date="2021" name="Nat. Plants">
        <title>The Taxus genome provides insights into paclitaxel biosynthesis.</title>
        <authorList>
            <person name="Xiong X."/>
            <person name="Gou J."/>
            <person name="Liao Q."/>
            <person name="Li Y."/>
            <person name="Zhou Q."/>
            <person name="Bi G."/>
            <person name="Li C."/>
            <person name="Du R."/>
            <person name="Wang X."/>
            <person name="Sun T."/>
            <person name="Guo L."/>
            <person name="Liang H."/>
            <person name="Lu P."/>
            <person name="Wu Y."/>
            <person name="Zhang Z."/>
            <person name="Ro D.K."/>
            <person name="Shang Y."/>
            <person name="Huang S."/>
            <person name="Yan J."/>
        </authorList>
    </citation>
    <scope>NUCLEOTIDE SEQUENCE [LARGE SCALE GENOMIC DNA]</scope>
    <source>
        <strain evidence="2">Ta-2019</strain>
    </source>
</reference>
<organism evidence="2 3">
    <name type="scientific">Taxus chinensis</name>
    <name type="common">Chinese yew</name>
    <name type="synonym">Taxus wallichiana var. chinensis</name>
    <dbReference type="NCBI Taxonomy" id="29808"/>
    <lineage>
        <taxon>Eukaryota</taxon>
        <taxon>Viridiplantae</taxon>
        <taxon>Streptophyta</taxon>
        <taxon>Embryophyta</taxon>
        <taxon>Tracheophyta</taxon>
        <taxon>Spermatophyta</taxon>
        <taxon>Pinopsida</taxon>
        <taxon>Pinidae</taxon>
        <taxon>Conifers II</taxon>
        <taxon>Cupressales</taxon>
        <taxon>Taxaceae</taxon>
        <taxon>Taxus</taxon>
    </lineage>
</organism>
<dbReference type="Proteomes" id="UP000824469">
    <property type="component" value="Unassembled WGS sequence"/>
</dbReference>
<evidence type="ECO:0000313" key="3">
    <source>
        <dbReference type="Proteomes" id="UP000824469"/>
    </source>
</evidence>
<keyword evidence="3" id="KW-1185">Reference proteome</keyword>
<protein>
    <submittedName>
        <fullName evidence="2">Uncharacterized protein</fullName>
    </submittedName>
</protein>
<dbReference type="EMBL" id="JAHRHJ020000002">
    <property type="protein sequence ID" value="KAH9324528.1"/>
    <property type="molecule type" value="Genomic_DNA"/>
</dbReference>
<dbReference type="AlphaFoldDB" id="A0AA38LGY8"/>
<feature type="region of interest" description="Disordered" evidence="1">
    <location>
        <begin position="36"/>
        <end position="66"/>
    </location>
</feature>
<feature type="non-terminal residue" evidence="2">
    <location>
        <position position="1"/>
    </location>
</feature>
<name>A0AA38LGY8_TAXCH</name>
<proteinExistence type="predicted"/>
<feature type="non-terminal residue" evidence="2">
    <location>
        <position position="66"/>
    </location>
</feature>
<gene>
    <name evidence="2" type="ORF">KI387_004706</name>
</gene>
<sequence>SGDCGWNQCKSYQGSSYQVRILFAKEAANCRKSEKICPGQSGSKRPKLSELRKKREKSSRAVRGTE</sequence>
<evidence type="ECO:0000313" key="2">
    <source>
        <dbReference type="EMBL" id="KAH9324528.1"/>
    </source>
</evidence>